<feature type="compositionally biased region" description="Pro residues" evidence="1">
    <location>
        <begin position="518"/>
        <end position="527"/>
    </location>
</feature>
<feature type="region of interest" description="Disordered" evidence="1">
    <location>
        <begin position="508"/>
        <end position="529"/>
    </location>
</feature>
<dbReference type="AlphaFoldDB" id="A0AAV9X8G3"/>
<feature type="region of interest" description="Disordered" evidence="1">
    <location>
        <begin position="728"/>
        <end position="796"/>
    </location>
</feature>
<proteinExistence type="predicted"/>
<feature type="region of interest" description="Disordered" evidence="1">
    <location>
        <begin position="1229"/>
        <end position="1254"/>
    </location>
</feature>
<feature type="region of interest" description="Disordered" evidence="1">
    <location>
        <begin position="851"/>
        <end position="892"/>
    </location>
</feature>
<feature type="compositionally biased region" description="Basic and acidic residues" evidence="1">
    <location>
        <begin position="883"/>
        <end position="892"/>
    </location>
</feature>
<reference evidence="2 3" key="1">
    <citation type="submission" date="2019-10" db="EMBL/GenBank/DDBJ databases">
        <authorList>
            <person name="Palmer J.M."/>
        </authorList>
    </citation>
    <scope>NUCLEOTIDE SEQUENCE [LARGE SCALE GENOMIC DNA]</scope>
    <source>
        <strain evidence="2 3">TWF694</strain>
    </source>
</reference>
<sequence length="1254" mass="136573">MPIFPRPKARGEQASKKWLSGISGISVGSWNIGLNFEEEEEEELVNTSNATMIDRSEPPISWKAQQVLLARARLEADDEKTESMHSSMAVSTATPKDMVLLESDGPQDCESTAMVNKVAHEKRGMYDVSESNTTVILPMVKSGEQASGAESNSNNGSWVVNSNAVTTYPADKNPTLENKLRAVSSSEVRTGRCAASEEEGCEGGSQGRPRTRIAAKLDQGGRDGGSLQSAIGMPLNTPTQVPSRRDRHQESQAGEEREKQKKQMETVSFLNTVRKQDGGRDIGIHATGFSYSSVLTDNGPWFEEPEEEEDDDGEGPLLSSAGTDDCMNINTLTERAILSANEDENKSARLSPSRFLDSERSLLPSDVSIVSSSEASSSFAEDISPTPLNPRKPRDNNTIDDNRKLLLLSASGSRTSSYTLIPKDTIGRSQDLKLFPSADIIIKKRAAGRDEITRLHYSSYQNRSGLDFDLTRNTTASPPRQPTNSSPSTPASLRQPLLQHHQNNIRQNILDSSNPYPVAIPPPPIPPRRIRNNTPFALTVLTTHSATPSVTLPSSPVNHGPNNSADAVLVPLLSTSDAASPSPSQASSPIAERCASFLAATSLQPQIPVPIPKEYRPQTPPTVGLVESSSSVAESTINELLRPGTASSISTLSAGSSVSFGTSHLSSSTPITHSENNSASNCVLSLSTSPIEMAARSAAAQKSLMRSGAPREQYAPYHYSTKYTNYHPNAHLDNASASSNSSEEFQAQHDIQSLQAMARQREQAEQSGSRGRSDSQSRMQGNYNKTHNKNGSGGGNELLENVFGIYPEKKSMGTGVSVADVVANKLFKWGSKKETPSTIPTPSREQKVQVQRSARHPHHAGYVGGVPQQVASPQRPGSGPYDQDYHPSQRDEMLHSRASNLDHAKLDELMARQKMLEDTINQLRLQRDHLMDINQQPQPLPLKPHHEAAIPPRPPHTYMNLPPAPLRIPSGASIPRPQDMSPAHSISPSVPARQMAEPMSMQFPLPPSQALPQIPQSPQVPQTPSTGSPSPGRPRSSRAFPSSKHMQPLKTTPMAIPLTTRPDPAASSVHYVSRPLPQTPVDATPPPEYEPPELAYGVNRGQYRDNKIKLTSPTSGPVFTHDVIIEEHPDDEQQHEGMPSPRDDVDTDDILGWFDTLKFASTGPRGRGPITPLPRPEAGDIKAPISSADVKNLGYRQPEHAEYIDIKLPIHTTSPDQIYNMGYKKDWNAGRKKRSDVRLRDQAREAETMRVPAV</sequence>
<feature type="compositionally biased region" description="Low complexity" evidence="1">
    <location>
        <begin position="1016"/>
        <end position="1043"/>
    </location>
</feature>
<feature type="compositionally biased region" description="Low complexity" evidence="1">
    <location>
        <begin position="374"/>
        <end position="384"/>
    </location>
</feature>
<feature type="compositionally biased region" description="Polar residues" evidence="1">
    <location>
        <begin position="471"/>
        <end position="492"/>
    </location>
</feature>
<feature type="region of interest" description="Disordered" evidence="1">
    <location>
        <begin position="181"/>
        <end position="266"/>
    </location>
</feature>
<organism evidence="2 3">
    <name type="scientific">Orbilia ellipsospora</name>
    <dbReference type="NCBI Taxonomy" id="2528407"/>
    <lineage>
        <taxon>Eukaryota</taxon>
        <taxon>Fungi</taxon>
        <taxon>Dikarya</taxon>
        <taxon>Ascomycota</taxon>
        <taxon>Pezizomycotina</taxon>
        <taxon>Orbiliomycetes</taxon>
        <taxon>Orbiliales</taxon>
        <taxon>Orbiliaceae</taxon>
        <taxon>Orbilia</taxon>
    </lineage>
</organism>
<gene>
    <name evidence="2" type="ORF">TWF694_011231</name>
</gene>
<feature type="compositionally biased region" description="Basic and acidic residues" evidence="1">
    <location>
        <begin position="243"/>
        <end position="264"/>
    </location>
</feature>
<feature type="region of interest" description="Disordered" evidence="1">
    <location>
        <begin position="294"/>
        <end position="325"/>
    </location>
</feature>
<feature type="compositionally biased region" description="Basic and acidic residues" evidence="1">
    <location>
        <begin position="1236"/>
        <end position="1248"/>
    </location>
</feature>
<protein>
    <submittedName>
        <fullName evidence="2">Uncharacterized protein</fullName>
    </submittedName>
</protein>
<evidence type="ECO:0000313" key="3">
    <source>
        <dbReference type="Proteomes" id="UP001365542"/>
    </source>
</evidence>
<dbReference type="Proteomes" id="UP001365542">
    <property type="component" value="Unassembled WGS sequence"/>
</dbReference>
<dbReference type="EMBL" id="JAVHJO010000008">
    <property type="protein sequence ID" value="KAK6538352.1"/>
    <property type="molecule type" value="Genomic_DNA"/>
</dbReference>
<evidence type="ECO:0000313" key="2">
    <source>
        <dbReference type="EMBL" id="KAK6538352.1"/>
    </source>
</evidence>
<keyword evidence="3" id="KW-1185">Reference proteome</keyword>
<feature type="region of interest" description="Disordered" evidence="1">
    <location>
        <begin position="1160"/>
        <end position="1182"/>
    </location>
</feature>
<name>A0AAV9X8G3_9PEZI</name>
<feature type="compositionally biased region" description="Low complexity" evidence="1">
    <location>
        <begin position="734"/>
        <end position="744"/>
    </location>
</feature>
<feature type="compositionally biased region" description="Low complexity" evidence="1">
    <location>
        <begin position="765"/>
        <end position="781"/>
    </location>
</feature>
<feature type="compositionally biased region" description="Acidic residues" evidence="1">
    <location>
        <begin position="303"/>
        <end position="314"/>
    </location>
</feature>
<feature type="region of interest" description="Disordered" evidence="1">
    <location>
        <begin position="465"/>
        <end position="493"/>
    </location>
</feature>
<comment type="caution">
    <text evidence="2">The sequence shown here is derived from an EMBL/GenBank/DDBJ whole genome shotgun (WGS) entry which is preliminary data.</text>
</comment>
<feature type="region of interest" description="Disordered" evidence="1">
    <location>
        <begin position="374"/>
        <end position="400"/>
    </location>
</feature>
<feature type="region of interest" description="Disordered" evidence="1">
    <location>
        <begin position="967"/>
        <end position="1067"/>
    </location>
</feature>
<evidence type="ECO:0000256" key="1">
    <source>
        <dbReference type="SAM" id="MobiDB-lite"/>
    </source>
</evidence>
<accession>A0AAV9X8G3</accession>